<dbReference type="Proteomes" id="UP001623232">
    <property type="component" value="Chromosome"/>
</dbReference>
<evidence type="ECO:0000256" key="1">
    <source>
        <dbReference type="SAM" id="MobiDB-lite"/>
    </source>
</evidence>
<reference evidence="2 3" key="1">
    <citation type="submission" date="2023-04" db="EMBL/GenBank/DDBJ databases">
        <title>Complete genome sequence of Alisedimentitalea scapharcae.</title>
        <authorList>
            <person name="Rong J.-C."/>
            <person name="Yi M.-L."/>
            <person name="Zhao Q."/>
        </authorList>
    </citation>
    <scope>NUCLEOTIDE SEQUENCE [LARGE SCALE GENOMIC DNA]</scope>
    <source>
        <strain evidence="2 3">KCTC 42119</strain>
    </source>
</reference>
<keyword evidence="3" id="KW-1185">Reference proteome</keyword>
<evidence type="ECO:0000313" key="3">
    <source>
        <dbReference type="Proteomes" id="UP001623232"/>
    </source>
</evidence>
<accession>A0ABZ2XSE1</accession>
<sequence>MCGSLQKVPSAFRPKSAETVDFSYKTCTKFARLCVFRGSIMSRHSFDPEIAGRVGLNAAVIFQNITFWIEKNQANRRNLRDGRYWTYNSISAFGELFPYLSEKQIRTALEKLVSAELIIKGNFSDDRYDRTCWYALGNSICPNGQIDLTERENDAFAPEGKPSAPEGKSYKNRYKPYQKPNPSHAKAAVEDEFSEKILSAYPEDRIRGKAVCISQIRQALADGVDAKDLEEAVRAYAIESEGFTRSKVCFSDNWFTSGRWLKHLHDVEDAREAGKAKEAELLKGLADWVTDKHPLCRHITPGQLTALLAANLVSPAEIEAAGLRA</sequence>
<evidence type="ECO:0000313" key="2">
    <source>
        <dbReference type="EMBL" id="WZK89006.1"/>
    </source>
</evidence>
<proteinExistence type="predicted"/>
<feature type="region of interest" description="Disordered" evidence="1">
    <location>
        <begin position="154"/>
        <end position="173"/>
    </location>
</feature>
<organism evidence="2 3">
    <name type="scientific">Aliisedimentitalea scapharcae</name>
    <dbReference type="NCBI Taxonomy" id="1524259"/>
    <lineage>
        <taxon>Bacteria</taxon>
        <taxon>Pseudomonadati</taxon>
        <taxon>Pseudomonadota</taxon>
        <taxon>Alphaproteobacteria</taxon>
        <taxon>Rhodobacterales</taxon>
        <taxon>Roseobacteraceae</taxon>
        <taxon>Aliisedimentitalea</taxon>
    </lineage>
</organism>
<dbReference type="RefSeq" id="WP_406646828.1">
    <property type="nucleotide sequence ID" value="NZ_CP123584.1"/>
</dbReference>
<gene>
    <name evidence="2" type="ORF">QEZ52_00210</name>
</gene>
<dbReference type="EMBL" id="CP123584">
    <property type="protein sequence ID" value="WZK89006.1"/>
    <property type="molecule type" value="Genomic_DNA"/>
</dbReference>
<name>A0ABZ2XSE1_9RHOB</name>
<protein>
    <submittedName>
        <fullName evidence="2">Uncharacterized protein</fullName>
    </submittedName>
</protein>